<dbReference type="RefSeq" id="WP_115833114.1">
    <property type="nucleotide sequence ID" value="NZ_QNUL01000023.1"/>
</dbReference>
<dbReference type="OrthoDB" id="9801814at2"/>
<dbReference type="Pfam" id="PF25944">
    <property type="entry name" value="Beta-barrel_RND"/>
    <property type="match status" value="1"/>
</dbReference>
<dbReference type="Proteomes" id="UP000256373">
    <property type="component" value="Unassembled WGS sequence"/>
</dbReference>
<dbReference type="Pfam" id="PF25917">
    <property type="entry name" value="BSH_RND"/>
    <property type="match status" value="1"/>
</dbReference>
<dbReference type="PANTHER" id="PTHR30158">
    <property type="entry name" value="ACRA/E-RELATED COMPONENT OF DRUG EFFLUX TRANSPORTER"/>
    <property type="match status" value="1"/>
</dbReference>
<feature type="domain" description="Multidrug resistance protein MdtA-like barrel-sandwich hybrid" evidence="4">
    <location>
        <begin position="59"/>
        <end position="179"/>
    </location>
</feature>
<dbReference type="GO" id="GO:0030313">
    <property type="term" value="C:cell envelope"/>
    <property type="evidence" value="ECO:0007669"/>
    <property type="project" value="UniProtKB-SubCell"/>
</dbReference>
<dbReference type="Pfam" id="PF25967">
    <property type="entry name" value="RND-MFP_C"/>
    <property type="match status" value="1"/>
</dbReference>
<dbReference type="InterPro" id="IPR006143">
    <property type="entry name" value="RND_pump_MFP"/>
</dbReference>
<comment type="subcellular location">
    <subcellularLocation>
        <location evidence="1">Cell envelope</location>
    </subcellularLocation>
</comment>
<name>A0A3D8Y5U6_9BACT</name>
<evidence type="ECO:0000259" key="6">
    <source>
        <dbReference type="Pfam" id="PF25967"/>
    </source>
</evidence>
<evidence type="ECO:0000313" key="7">
    <source>
        <dbReference type="EMBL" id="REA58075.1"/>
    </source>
</evidence>
<comment type="similarity">
    <text evidence="2">Belongs to the membrane fusion protein (MFP) (TC 8.A.1) family.</text>
</comment>
<dbReference type="Gene3D" id="2.40.420.20">
    <property type="match status" value="1"/>
</dbReference>
<dbReference type="PANTHER" id="PTHR30158:SF23">
    <property type="entry name" value="MULTIDRUG RESISTANCE PROTEIN MEXA"/>
    <property type="match status" value="1"/>
</dbReference>
<dbReference type="Pfam" id="PF25876">
    <property type="entry name" value="HH_MFP_RND"/>
    <property type="match status" value="1"/>
</dbReference>
<dbReference type="GO" id="GO:0022857">
    <property type="term" value="F:transmembrane transporter activity"/>
    <property type="evidence" value="ECO:0007669"/>
    <property type="project" value="InterPro"/>
</dbReference>
<dbReference type="InterPro" id="IPR058626">
    <property type="entry name" value="MdtA-like_b-barrel"/>
</dbReference>
<dbReference type="NCBIfam" id="TIGR01730">
    <property type="entry name" value="RND_mfp"/>
    <property type="match status" value="1"/>
</dbReference>
<dbReference type="InterPro" id="IPR058627">
    <property type="entry name" value="MdtA-like_C"/>
</dbReference>
<evidence type="ECO:0000259" key="5">
    <source>
        <dbReference type="Pfam" id="PF25944"/>
    </source>
</evidence>
<sequence>MNKLIMCLSLCALFFQTSCDSKKEEKEEEHTQYLVTSPLERDTLVTKEYVSQIKSINHIELRALERGYLQKIYVDEGQAVKKGQLMFQIMPLIYQAETQKAQAEANFAEIEFKNTKSLADSNVVSKNELALARAKFDKAKAELRLAQTHLGFTEIRAPFDGIMDHFQVRLGSLVDEGDLLTTLSDNSQMWVYFNVPEAEYLNYKTRESGKDPLKVQLEMANQQLFDHPGVVQTIEADFNNETGNIAFRATFPNPKRLLRHGETGNVQIKEELKNALMIPQKATFEVLDKKYVYIVDKDNVIRSREITISAELPHIFVVSGGLKKDDKILLEGLRQVHENDKIQYKFMQPDSVISHLNLYAE</sequence>
<protein>
    <submittedName>
        <fullName evidence="7">Efflux RND transporter periplasmic adaptor subunit</fullName>
    </submittedName>
</protein>
<gene>
    <name evidence="7" type="ORF">DSL64_22075</name>
</gene>
<dbReference type="EMBL" id="QNUL01000023">
    <property type="protein sequence ID" value="REA58075.1"/>
    <property type="molecule type" value="Genomic_DNA"/>
</dbReference>
<evidence type="ECO:0000256" key="1">
    <source>
        <dbReference type="ARBA" id="ARBA00004196"/>
    </source>
</evidence>
<evidence type="ECO:0000259" key="4">
    <source>
        <dbReference type="Pfam" id="PF25917"/>
    </source>
</evidence>
<dbReference type="AlphaFoldDB" id="A0A3D8Y5U6"/>
<dbReference type="GO" id="GO:0005886">
    <property type="term" value="C:plasma membrane"/>
    <property type="evidence" value="ECO:0007669"/>
    <property type="project" value="TreeGrafter"/>
</dbReference>
<comment type="caution">
    <text evidence="7">The sequence shown here is derived from an EMBL/GenBank/DDBJ whole genome shotgun (WGS) entry which is preliminary data.</text>
</comment>
<reference evidence="7 8" key="1">
    <citation type="submission" date="2018-07" db="EMBL/GenBank/DDBJ databases">
        <title>Dyadobacter roseus sp. nov., isolated from rose rhizosphere soil.</title>
        <authorList>
            <person name="Chen L."/>
        </authorList>
    </citation>
    <scope>NUCLEOTIDE SEQUENCE [LARGE SCALE GENOMIC DNA]</scope>
    <source>
        <strain evidence="7 8">RS19</strain>
    </source>
</reference>
<feature type="domain" description="Multidrug resistance protein MdtA-like beta-barrel" evidence="5">
    <location>
        <begin position="189"/>
        <end position="271"/>
    </location>
</feature>
<dbReference type="InterPro" id="IPR058625">
    <property type="entry name" value="MdtA-like_BSH"/>
</dbReference>
<evidence type="ECO:0000256" key="2">
    <source>
        <dbReference type="ARBA" id="ARBA00009477"/>
    </source>
</evidence>
<evidence type="ECO:0000313" key="8">
    <source>
        <dbReference type="Proteomes" id="UP000256373"/>
    </source>
</evidence>
<dbReference type="Gene3D" id="2.40.50.100">
    <property type="match status" value="1"/>
</dbReference>
<dbReference type="Gene3D" id="2.40.30.170">
    <property type="match status" value="1"/>
</dbReference>
<feature type="domain" description="Multidrug resistance protein MdtA-like C-terminal permuted SH3" evidence="6">
    <location>
        <begin position="274"/>
        <end position="333"/>
    </location>
</feature>
<accession>A0A3D8Y5U6</accession>
<proteinExistence type="inferred from homology"/>
<organism evidence="7 8">
    <name type="scientific">Dyadobacter luteus</name>
    <dbReference type="NCBI Taxonomy" id="2259619"/>
    <lineage>
        <taxon>Bacteria</taxon>
        <taxon>Pseudomonadati</taxon>
        <taxon>Bacteroidota</taxon>
        <taxon>Cytophagia</taxon>
        <taxon>Cytophagales</taxon>
        <taxon>Spirosomataceae</taxon>
        <taxon>Dyadobacter</taxon>
    </lineage>
</organism>
<keyword evidence="8" id="KW-1185">Reference proteome</keyword>
<feature type="domain" description="Multidrug resistance protein MdtA-like alpha-helical hairpin" evidence="3">
    <location>
        <begin position="94"/>
        <end position="148"/>
    </location>
</feature>
<dbReference type="InterPro" id="IPR058624">
    <property type="entry name" value="MdtA-like_HH"/>
</dbReference>
<dbReference type="Gene3D" id="1.10.287.470">
    <property type="entry name" value="Helix hairpin bin"/>
    <property type="match status" value="1"/>
</dbReference>
<dbReference type="GO" id="GO:0046677">
    <property type="term" value="P:response to antibiotic"/>
    <property type="evidence" value="ECO:0007669"/>
    <property type="project" value="TreeGrafter"/>
</dbReference>
<evidence type="ECO:0000259" key="3">
    <source>
        <dbReference type="Pfam" id="PF25876"/>
    </source>
</evidence>
<dbReference type="SUPFAM" id="SSF111369">
    <property type="entry name" value="HlyD-like secretion proteins"/>
    <property type="match status" value="1"/>
</dbReference>